<sequence>MSTTSDNLFPGSTRGLFNKQAALTPETSDAWRTFSQTVFKPGALDVRTKQLIALAVGHATRCPYCIRAHTAQALKAGASAKEISEAIWIAAEMSAGAASAHAAIAFDEMERQGYGENR</sequence>
<dbReference type="Proteomes" id="UP000009049">
    <property type="component" value="Chromosome"/>
</dbReference>
<dbReference type="InterPro" id="IPR004675">
    <property type="entry name" value="AhpD_core"/>
</dbReference>
<dbReference type="SUPFAM" id="SSF69118">
    <property type="entry name" value="AhpD-like"/>
    <property type="match status" value="1"/>
</dbReference>
<dbReference type="RefSeq" id="WP_012813837.1">
    <property type="nucleotide sequence ID" value="NC_013222.1"/>
</dbReference>
<dbReference type="GO" id="GO:0051920">
    <property type="term" value="F:peroxiredoxin activity"/>
    <property type="evidence" value="ECO:0007669"/>
    <property type="project" value="InterPro"/>
</dbReference>
<feature type="domain" description="Carboxymuconolactone decarboxylase-like" evidence="1">
    <location>
        <begin position="25"/>
        <end position="107"/>
    </location>
</feature>
<dbReference type="OrthoDB" id="9801997at2"/>
<evidence type="ECO:0000313" key="3">
    <source>
        <dbReference type="Proteomes" id="UP000009049"/>
    </source>
</evidence>
<dbReference type="InterPro" id="IPR029032">
    <property type="entry name" value="AhpD-like"/>
</dbReference>
<accession>A4CGT4</accession>
<dbReference type="PANTHER" id="PTHR33930:SF2">
    <property type="entry name" value="BLR3452 PROTEIN"/>
    <property type="match status" value="1"/>
</dbReference>
<dbReference type="Gene3D" id="1.20.1290.10">
    <property type="entry name" value="AhpD-like"/>
    <property type="match status" value="1"/>
</dbReference>
<dbReference type="PANTHER" id="PTHR33930">
    <property type="entry name" value="ALKYL HYDROPEROXIDE REDUCTASE AHPD"/>
    <property type="match status" value="1"/>
</dbReference>
<dbReference type="EMBL" id="CP001712">
    <property type="protein sequence ID" value="EAR16142.1"/>
    <property type="molecule type" value="Genomic_DNA"/>
</dbReference>
<evidence type="ECO:0000313" key="2">
    <source>
        <dbReference type="EMBL" id="EAR16142.1"/>
    </source>
</evidence>
<keyword evidence="3" id="KW-1185">Reference proteome</keyword>
<dbReference type="AlphaFoldDB" id="A4CGT4"/>
<dbReference type="STRING" id="313596.RB2501_04570"/>
<organism evidence="2 3">
    <name type="scientific">Robiginitalea biformata (strain ATCC BAA-864 / DSM 15991 / KCTC 12146 / HTCC2501)</name>
    <dbReference type="NCBI Taxonomy" id="313596"/>
    <lineage>
        <taxon>Bacteria</taxon>
        <taxon>Pseudomonadati</taxon>
        <taxon>Bacteroidota</taxon>
        <taxon>Flavobacteriia</taxon>
        <taxon>Flavobacteriales</taxon>
        <taxon>Flavobacteriaceae</taxon>
        <taxon>Robiginitalea</taxon>
    </lineage>
</organism>
<proteinExistence type="predicted"/>
<dbReference type="KEGG" id="rbi:RB2501_04570"/>
<dbReference type="Pfam" id="PF02627">
    <property type="entry name" value="CMD"/>
    <property type="match status" value="1"/>
</dbReference>
<dbReference type="eggNOG" id="COG0599">
    <property type="taxonomic scope" value="Bacteria"/>
</dbReference>
<dbReference type="HOGENOM" id="CLU_137228_3_0_10"/>
<reference evidence="2 3" key="1">
    <citation type="journal article" date="2009" name="J. Bacteriol.">
        <title>Complete genome sequence of Robiginitalea biformata HTCC2501.</title>
        <authorList>
            <person name="Oh H.M."/>
            <person name="Giovannoni S.J."/>
            <person name="Lee K."/>
            <person name="Ferriera S."/>
            <person name="Johnson J."/>
            <person name="Cho J.C."/>
        </authorList>
    </citation>
    <scope>NUCLEOTIDE SEQUENCE [LARGE SCALE GENOMIC DNA]</scope>
    <source>
        <strain evidence="3">ATCC BAA-864 / HTCC2501 / KCTC 12146</strain>
    </source>
</reference>
<name>A4CGT4_ROBBH</name>
<protein>
    <submittedName>
        <fullName evidence="2">Carboxymuconolactone decarboxylase</fullName>
    </submittedName>
</protein>
<gene>
    <name evidence="2" type="ordered locus">RB2501_04570</name>
</gene>
<dbReference type="NCBIfam" id="TIGR00778">
    <property type="entry name" value="ahpD_dom"/>
    <property type="match status" value="1"/>
</dbReference>
<evidence type="ECO:0000259" key="1">
    <source>
        <dbReference type="Pfam" id="PF02627"/>
    </source>
</evidence>
<dbReference type="InterPro" id="IPR003779">
    <property type="entry name" value="CMD-like"/>
</dbReference>